<dbReference type="Gene3D" id="3.30.2010.20">
    <property type="match status" value="1"/>
</dbReference>
<organism evidence="1 2">
    <name type="scientific">Candidatus Kerfeldbacteria bacterium CG_4_10_14_0_8_um_filter_42_10</name>
    <dbReference type="NCBI Taxonomy" id="2014248"/>
    <lineage>
        <taxon>Bacteria</taxon>
        <taxon>Candidatus Kerfeldiibacteriota</taxon>
    </lineage>
</organism>
<dbReference type="SUPFAM" id="SSF55486">
    <property type="entry name" value="Metalloproteases ('zincins'), catalytic domain"/>
    <property type="match status" value="1"/>
</dbReference>
<evidence type="ECO:0000313" key="2">
    <source>
        <dbReference type="Proteomes" id="UP000230779"/>
    </source>
</evidence>
<sequence>MNQEEFEQAAADAFSALPEKFRKKIENVGFVVEKEARPAELKERGIRYRGILLGLYQGVPLTKRGVNYSLVLPDKITLFKKSIEQLAGHNDQRIKALIQEVIYHEVGHYFGMSEAQVRLWEQRRKSRTKI</sequence>
<comment type="caution">
    <text evidence="1">The sequence shown here is derived from an EMBL/GenBank/DDBJ whole genome shotgun (WGS) entry which is preliminary data.</text>
</comment>
<evidence type="ECO:0008006" key="3">
    <source>
        <dbReference type="Google" id="ProtNLM"/>
    </source>
</evidence>
<dbReference type="Proteomes" id="UP000230779">
    <property type="component" value="Unassembled WGS sequence"/>
</dbReference>
<proteinExistence type="predicted"/>
<dbReference type="InterPro" id="IPR038555">
    <property type="entry name" value="Zincin_1_sf"/>
</dbReference>
<dbReference type="EMBL" id="PFMD01000028">
    <property type="protein sequence ID" value="PIY96777.1"/>
    <property type="molecule type" value="Genomic_DNA"/>
</dbReference>
<dbReference type="CDD" id="cd12952">
    <property type="entry name" value="MMP_ACEL2062"/>
    <property type="match status" value="1"/>
</dbReference>
<dbReference type="AlphaFoldDB" id="A0A2M7RJS6"/>
<reference evidence="1 2" key="1">
    <citation type="submission" date="2017-09" db="EMBL/GenBank/DDBJ databases">
        <title>Depth-based differentiation of microbial function through sediment-hosted aquifers and enrichment of novel symbionts in the deep terrestrial subsurface.</title>
        <authorList>
            <person name="Probst A.J."/>
            <person name="Ladd B."/>
            <person name="Jarett J.K."/>
            <person name="Geller-Mcgrath D.E."/>
            <person name="Sieber C.M."/>
            <person name="Emerson J.B."/>
            <person name="Anantharaman K."/>
            <person name="Thomas B.C."/>
            <person name="Malmstrom R."/>
            <person name="Stieglmeier M."/>
            <person name="Klingl A."/>
            <person name="Woyke T."/>
            <person name="Ryan C.M."/>
            <person name="Banfield J.F."/>
        </authorList>
    </citation>
    <scope>NUCLEOTIDE SEQUENCE [LARGE SCALE GENOMIC DNA]</scope>
    <source>
        <strain evidence="1">CG_4_10_14_0_8_um_filter_42_10</strain>
    </source>
</reference>
<gene>
    <name evidence="1" type="ORF">COY66_02950</name>
</gene>
<protein>
    <recommendedName>
        <fullName evidence="3">Metallopeptidase family protein</fullName>
    </recommendedName>
</protein>
<dbReference type="InterPro" id="IPR010428">
    <property type="entry name" value="Zincin_1"/>
</dbReference>
<dbReference type="Pfam" id="PF06262">
    <property type="entry name" value="Zincin_1"/>
    <property type="match status" value="1"/>
</dbReference>
<name>A0A2M7RJS6_9BACT</name>
<accession>A0A2M7RJS6</accession>
<evidence type="ECO:0000313" key="1">
    <source>
        <dbReference type="EMBL" id="PIY96777.1"/>
    </source>
</evidence>